<evidence type="ECO:0000259" key="2">
    <source>
        <dbReference type="PROSITE" id="PS51841"/>
    </source>
</evidence>
<protein>
    <recommendedName>
        <fullName evidence="2">LTD domain-containing protein</fullName>
    </recommendedName>
</protein>
<dbReference type="SUPFAM" id="SSF74853">
    <property type="entry name" value="Lamin A/C globular tail domain"/>
    <property type="match status" value="1"/>
</dbReference>
<dbReference type="Proteomes" id="UP000234206">
    <property type="component" value="Unassembled WGS sequence"/>
</dbReference>
<dbReference type="EMBL" id="PKIZ01000009">
    <property type="protein sequence ID" value="PKZ41778.1"/>
    <property type="molecule type" value="Genomic_DNA"/>
</dbReference>
<dbReference type="OrthoDB" id="3828227at2"/>
<feature type="chain" id="PRO_5039164962" description="LTD domain-containing protein" evidence="1">
    <location>
        <begin position="37"/>
        <end position="169"/>
    </location>
</feature>
<organism evidence="3 4">
    <name type="scientific">Kytococcus schroeteri</name>
    <dbReference type="NCBI Taxonomy" id="138300"/>
    <lineage>
        <taxon>Bacteria</taxon>
        <taxon>Bacillati</taxon>
        <taxon>Actinomycetota</taxon>
        <taxon>Actinomycetes</taxon>
        <taxon>Micrococcales</taxon>
        <taxon>Kytococcaceae</taxon>
        <taxon>Kytococcus</taxon>
    </lineage>
</organism>
<proteinExistence type="predicted"/>
<dbReference type="Pfam" id="PF00932">
    <property type="entry name" value="LTD"/>
    <property type="match status" value="1"/>
</dbReference>
<accession>A0A2I1PAY1</accession>
<dbReference type="InterPro" id="IPR036415">
    <property type="entry name" value="Lamin_tail_dom_sf"/>
</dbReference>
<dbReference type="InterPro" id="IPR001322">
    <property type="entry name" value="Lamin_tail_dom"/>
</dbReference>
<keyword evidence="4" id="KW-1185">Reference proteome</keyword>
<evidence type="ECO:0000256" key="1">
    <source>
        <dbReference type="SAM" id="SignalP"/>
    </source>
</evidence>
<feature type="domain" description="LTD" evidence="2">
    <location>
        <begin position="28"/>
        <end position="157"/>
    </location>
</feature>
<gene>
    <name evidence="3" type="ORF">CYJ76_05885</name>
</gene>
<keyword evidence="1" id="KW-0732">Signal</keyword>
<feature type="signal peptide" evidence="1">
    <location>
        <begin position="1"/>
        <end position="36"/>
    </location>
</feature>
<dbReference type="Gene3D" id="2.60.40.1260">
    <property type="entry name" value="Lamin Tail domain"/>
    <property type="match status" value="1"/>
</dbReference>
<sequence>MRHTGRVNRHARLVGGLLAAALAAPTVLTSAPAAEALPPVSISQIVYDSYGAKRDDYSNASLNAEYVVLRNNTSVRRTITGYTVRDAMGFTYRLPTTVVPAKGTVRIMTGRGTNTAGVRSTTLRYWGKTSYVWNNTGDTITLKGPKGAVLDTCTYKDRSTKDDIKSAAC</sequence>
<comment type="caution">
    <text evidence="3">The sequence shown here is derived from an EMBL/GenBank/DDBJ whole genome shotgun (WGS) entry which is preliminary data.</text>
</comment>
<evidence type="ECO:0000313" key="4">
    <source>
        <dbReference type="Proteomes" id="UP000234206"/>
    </source>
</evidence>
<reference evidence="3 4" key="1">
    <citation type="submission" date="2017-12" db="EMBL/GenBank/DDBJ databases">
        <title>Phylogenetic diversity of female urinary microbiome.</title>
        <authorList>
            <person name="Thomas-White K."/>
            <person name="Wolfe A.J."/>
        </authorList>
    </citation>
    <scope>NUCLEOTIDE SEQUENCE [LARGE SCALE GENOMIC DNA]</scope>
    <source>
        <strain evidence="3 4">UMB1298</strain>
    </source>
</reference>
<dbReference type="PROSITE" id="PS51841">
    <property type="entry name" value="LTD"/>
    <property type="match status" value="1"/>
</dbReference>
<evidence type="ECO:0000313" key="3">
    <source>
        <dbReference type="EMBL" id="PKZ41778.1"/>
    </source>
</evidence>
<dbReference type="AlphaFoldDB" id="A0A2I1PAY1"/>
<name>A0A2I1PAY1_9MICO</name>